<accession>A0ACC7NTT0</accession>
<proteinExistence type="predicted"/>
<gene>
    <name evidence="1" type="ORF">ACI1P1_07670</name>
</gene>
<name>A0ACC7NTT0_9BACL</name>
<organism evidence="1 2">
    <name type="scientific">Paenibacillus mesotrionivorans</name>
    <dbReference type="NCBI Taxonomy" id="3160968"/>
    <lineage>
        <taxon>Bacteria</taxon>
        <taxon>Bacillati</taxon>
        <taxon>Bacillota</taxon>
        <taxon>Bacilli</taxon>
        <taxon>Bacillales</taxon>
        <taxon>Paenibacillaceae</taxon>
        <taxon>Paenibacillus</taxon>
    </lineage>
</organism>
<evidence type="ECO:0000313" key="2">
    <source>
        <dbReference type="Proteomes" id="UP001631969"/>
    </source>
</evidence>
<dbReference type="EMBL" id="JBJURJ010000004">
    <property type="protein sequence ID" value="MFM9328159.1"/>
    <property type="molecule type" value="Genomic_DNA"/>
</dbReference>
<dbReference type="Proteomes" id="UP001631969">
    <property type="component" value="Unassembled WGS sequence"/>
</dbReference>
<sequence length="106" mass="11302">MAAYSGGQKGKGCSNGKRGKNGKPDKGSLFPTGLPLSLGKLSPQQLAVITALLSNALKVDSVLVDRNKDLQIVLTGTLRRKTKTDKLLEELEEINIGDLLDAISNR</sequence>
<reference evidence="1" key="1">
    <citation type="submission" date="2024-12" db="EMBL/GenBank/DDBJ databases">
        <authorList>
            <person name="Wu N."/>
        </authorList>
    </citation>
    <scope>NUCLEOTIDE SEQUENCE</scope>
    <source>
        <strain evidence="1">P15</strain>
    </source>
</reference>
<keyword evidence="2" id="KW-1185">Reference proteome</keyword>
<evidence type="ECO:0000313" key="1">
    <source>
        <dbReference type="EMBL" id="MFM9328159.1"/>
    </source>
</evidence>
<protein>
    <submittedName>
        <fullName evidence="1">Uncharacterized protein</fullName>
    </submittedName>
</protein>
<comment type="caution">
    <text evidence="1">The sequence shown here is derived from an EMBL/GenBank/DDBJ whole genome shotgun (WGS) entry which is preliminary data.</text>
</comment>